<dbReference type="EMBL" id="CAFAAA010000002">
    <property type="protein sequence ID" value="CAB4771976.1"/>
    <property type="molecule type" value="Genomic_DNA"/>
</dbReference>
<evidence type="ECO:0000313" key="9">
    <source>
        <dbReference type="EMBL" id="CAB4771976.1"/>
    </source>
</evidence>
<dbReference type="GO" id="GO:0005525">
    <property type="term" value="F:GTP binding"/>
    <property type="evidence" value="ECO:0007669"/>
    <property type="project" value="UniProtKB-KW"/>
</dbReference>
<accession>A0A6J6VKC4</accession>
<dbReference type="EMBL" id="CAFARE010000017">
    <property type="protein sequence ID" value="CAB4838485.1"/>
    <property type="molecule type" value="Genomic_DNA"/>
</dbReference>
<dbReference type="EMBL" id="CAFBRA010000013">
    <property type="protein sequence ID" value="CAB5072527.1"/>
    <property type="molecule type" value="Genomic_DNA"/>
</dbReference>
<dbReference type="InterPro" id="IPR025877">
    <property type="entry name" value="MobA-like_NTP_Trfase"/>
</dbReference>
<dbReference type="GO" id="GO:0006777">
    <property type="term" value="P:Mo-molybdopterin cofactor biosynthetic process"/>
    <property type="evidence" value="ECO:0007669"/>
    <property type="project" value="UniProtKB-KW"/>
</dbReference>
<protein>
    <submittedName>
        <fullName evidence="9">Unannotated protein</fullName>
    </submittedName>
</protein>
<feature type="domain" description="MobA-like NTP transferase" evidence="8">
    <location>
        <begin position="9"/>
        <end position="145"/>
    </location>
</feature>
<evidence type="ECO:0000256" key="1">
    <source>
        <dbReference type="ARBA" id="ARBA00022490"/>
    </source>
</evidence>
<keyword evidence="6" id="KW-0342">GTP-binding</keyword>
<dbReference type="Pfam" id="PF12804">
    <property type="entry name" value="NTP_transf_3"/>
    <property type="match status" value="1"/>
</dbReference>
<evidence type="ECO:0000313" key="11">
    <source>
        <dbReference type="EMBL" id="CAB5043490.1"/>
    </source>
</evidence>
<dbReference type="Gene3D" id="3.90.550.10">
    <property type="entry name" value="Spore Coat Polysaccharide Biosynthesis Protein SpsA, Chain A"/>
    <property type="match status" value="1"/>
</dbReference>
<evidence type="ECO:0000256" key="4">
    <source>
        <dbReference type="ARBA" id="ARBA00022741"/>
    </source>
</evidence>
<proteinExistence type="predicted"/>
<keyword evidence="7" id="KW-0501">Molybdenum cofactor biosynthesis</keyword>
<organism evidence="9">
    <name type="scientific">freshwater metagenome</name>
    <dbReference type="NCBI Taxonomy" id="449393"/>
    <lineage>
        <taxon>unclassified sequences</taxon>
        <taxon>metagenomes</taxon>
        <taxon>ecological metagenomes</taxon>
    </lineage>
</organism>
<gene>
    <name evidence="9" type="ORF">UFOPK2942_00127</name>
    <name evidence="10" type="ORF">UFOPK3232_00613</name>
    <name evidence="11" type="ORF">UFOPK4242_01112</name>
    <name evidence="12" type="ORF">UFOPK4382_00327</name>
</gene>
<evidence type="ECO:0000256" key="5">
    <source>
        <dbReference type="ARBA" id="ARBA00022842"/>
    </source>
</evidence>
<dbReference type="SUPFAM" id="SSF53448">
    <property type="entry name" value="Nucleotide-diphospho-sugar transferases"/>
    <property type="match status" value="1"/>
</dbReference>
<dbReference type="InterPro" id="IPR029044">
    <property type="entry name" value="Nucleotide-diphossugar_trans"/>
</dbReference>
<keyword evidence="1" id="KW-0963">Cytoplasm</keyword>
<evidence type="ECO:0000256" key="6">
    <source>
        <dbReference type="ARBA" id="ARBA00023134"/>
    </source>
</evidence>
<evidence type="ECO:0000256" key="3">
    <source>
        <dbReference type="ARBA" id="ARBA00022723"/>
    </source>
</evidence>
<evidence type="ECO:0000256" key="7">
    <source>
        <dbReference type="ARBA" id="ARBA00023150"/>
    </source>
</evidence>
<keyword evidence="5" id="KW-0460">Magnesium</keyword>
<sequence>MDLKSTSFIVLSGGASSRFGSDKSKALIQGRSLISRILESIPDEIDVIIVGPDPGIQSHAYRCIQESPQGGGPVAGFKAGIEICQSDIVALVATDMPFAVKHILNLINVMDSDSVMYIDDEGFRAPLAAVYRVEAVRNAFNILGNIEGRSMKEFISHLDIVEIAMNADVAHSMRDIDTPADLEIAIAFADELMDNPPL</sequence>
<dbReference type="EMBL" id="CAFBQC010000068">
    <property type="protein sequence ID" value="CAB5043490.1"/>
    <property type="molecule type" value="Genomic_DNA"/>
</dbReference>
<dbReference type="InterPro" id="IPR013482">
    <property type="entry name" value="Molybde_CF_guanTrfase"/>
</dbReference>
<reference evidence="9" key="1">
    <citation type="submission" date="2020-05" db="EMBL/GenBank/DDBJ databases">
        <authorList>
            <person name="Chiriac C."/>
            <person name="Salcher M."/>
            <person name="Ghai R."/>
            <person name="Kavagutti S V."/>
        </authorList>
    </citation>
    <scope>NUCLEOTIDE SEQUENCE</scope>
</reference>
<evidence type="ECO:0000256" key="2">
    <source>
        <dbReference type="ARBA" id="ARBA00022679"/>
    </source>
</evidence>
<keyword evidence="3" id="KW-0479">Metal-binding</keyword>
<dbReference type="PANTHER" id="PTHR19136:SF81">
    <property type="entry name" value="MOLYBDENUM COFACTOR GUANYLYLTRANSFERASE"/>
    <property type="match status" value="1"/>
</dbReference>
<keyword evidence="2" id="KW-0808">Transferase</keyword>
<dbReference type="GO" id="GO:0046872">
    <property type="term" value="F:metal ion binding"/>
    <property type="evidence" value="ECO:0007669"/>
    <property type="project" value="UniProtKB-KW"/>
</dbReference>
<evidence type="ECO:0000259" key="8">
    <source>
        <dbReference type="Pfam" id="PF12804"/>
    </source>
</evidence>
<dbReference type="GO" id="GO:0016779">
    <property type="term" value="F:nucleotidyltransferase activity"/>
    <property type="evidence" value="ECO:0007669"/>
    <property type="project" value="UniProtKB-ARBA"/>
</dbReference>
<evidence type="ECO:0000313" key="10">
    <source>
        <dbReference type="EMBL" id="CAB4838485.1"/>
    </source>
</evidence>
<dbReference type="CDD" id="cd02503">
    <property type="entry name" value="MobA"/>
    <property type="match status" value="1"/>
</dbReference>
<keyword evidence="4" id="KW-0547">Nucleotide-binding</keyword>
<evidence type="ECO:0000313" key="12">
    <source>
        <dbReference type="EMBL" id="CAB5072527.1"/>
    </source>
</evidence>
<dbReference type="PANTHER" id="PTHR19136">
    <property type="entry name" value="MOLYBDENUM COFACTOR GUANYLYLTRANSFERASE"/>
    <property type="match status" value="1"/>
</dbReference>
<name>A0A6J6VKC4_9ZZZZ</name>
<dbReference type="AlphaFoldDB" id="A0A6J6VKC4"/>